<feature type="domain" description="DUS-like FMN-binding" evidence="6">
    <location>
        <begin position="16"/>
        <end position="292"/>
    </location>
</feature>
<dbReference type="InterPro" id="IPR018517">
    <property type="entry name" value="tRNA_hU_synthase_CS"/>
</dbReference>
<dbReference type="GO" id="GO:0050660">
    <property type="term" value="F:flavin adenine dinucleotide binding"/>
    <property type="evidence" value="ECO:0007669"/>
    <property type="project" value="InterPro"/>
</dbReference>
<dbReference type="WBParaSite" id="TCNE_0000601701-mRNA-1">
    <property type="protein sequence ID" value="TCNE_0000601701-mRNA-1"/>
    <property type="gene ID" value="TCNE_0000601701"/>
</dbReference>
<dbReference type="InterPro" id="IPR013785">
    <property type="entry name" value="Aldolase_TIM"/>
</dbReference>
<evidence type="ECO:0000259" key="6">
    <source>
        <dbReference type="Pfam" id="PF01207"/>
    </source>
</evidence>
<sequence>MIGILVDHKFLLGYYIEKQSRLLALEYGADLVYTEEIVDQKILSSKRIVNDILHTIDYVIEDDVVLRIATERERERCVLQVGTNSAERIAEVAAKVCNDVAAIDVNMGCPKPFSIMGGMGAALLTQPDKVKDVYICAANFLQILTSLVSVSSVPVSCKIRVLDKQEDTLALVKLIEKCGVTAIGVHGRRRDERQGDANRVEEIREVARALSIPVIANGGSGTIKEFKDIEQFRTESGASSVMLARRALSNPSIFRPEGLLTMQEEITSFLRLACEFDENFTMMKYVVQRILGNQQIKLLSDFHALSSVQSPRTEFHGMGVRRKGNQPEKGSAAIVALNARYCDMLMLTLDAPAGSPNGWLKEFDARGRATVVAASVLDICDAWSMRNVYENFKSNRQRGHKRKVVPDAETGIHFIDLTFPPKRLRDKCGATTPKCVLNSFCDECGIKRPVYCCKFRPVDKRFEALVEVDGRKFLSRIGQPNKKMAEQVDILLSETVKQV</sequence>
<keyword evidence="5" id="KW-0560">Oxidoreductase</keyword>
<dbReference type="SUPFAM" id="SSF54768">
    <property type="entry name" value="dsRNA-binding domain-like"/>
    <property type="match status" value="1"/>
</dbReference>
<protein>
    <submittedName>
        <fullName evidence="9">Dus domain-containing protein</fullName>
    </submittedName>
</protein>
<evidence type="ECO:0000256" key="3">
    <source>
        <dbReference type="ARBA" id="ARBA00022643"/>
    </source>
</evidence>
<dbReference type="EMBL" id="UYWY01019425">
    <property type="protein sequence ID" value="VDM37293.1"/>
    <property type="molecule type" value="Genomic_DNA"/>
</dbReference>
<proteinExistence type="predicted"/>
<keyword evidence="8" id="KW-1185">Reference proteome</keyword>
<dbReference type="GO" id="GO:0005737">
    <property type="term" value="C:cytoplasm"/>
    <property type="evidence" value="ECO:0007669"/>
    <property type="project" value="TreeGrafter"/>
</dbReference>
<dbReference type="Proteomes" id="UP000050794">
    <property type="component" value="Unassembled WGS sequence"/>
</dbReference>
<dbReference type="Gene3D" id="3.30.160.20">
    <property type="match status" value="1"/>
</dbReference>
<evidence type="ECO:0000313" key="9">
    <source>
        <dbReference type="WBParaSite" id="TCNE_0000601701-mRNA-1"/>
    </source>
</evidence>
<evidence type="ECO:0000256" key="1">
    <source>
        <dbReference type="ARBA" id="ARBA00001917"/>
    </source>
</evidence>
<keyword evidence="2" id="KW-0285">Flavoprotein</keyword>
<dbReference type="AlphaFoldDB" id="A0A183UBZ7"/>
<keyword evidence="4" id="KW-0819">tRNA processing</keyword>
<organism evidence="8 9">
    <name type="scientific">Toxocara canis</name>
    <name type="common">Canine roundworm</name>
    <dbReference type="NCBI Taxonomy" id="6265"/>
    <lineage>
        <taxon>Eukaryota</taxon>
        <taxon>Metazoa</taxon>
        <taxon>Ecdysozoa</taxon>
        <taxon>Nematoda</taxon>
        <taxon>Chromadorea</taxon>
        <taxon>Rhabditida</taxon>
        <taxon>Spirurina</taxon>
        <taxon>Ascaridomorpha</taxon>
        <taxon>Ascaridoidea</taxon>
        <taxon>Toxocaridae</taxon>
        <taxon>Toxocara</taxon>
    </lineage>
</organism>
<dbReference type="SUPFAM" id="SSF51395">
    <property type="entry name" value="FMN-linked oxidoreductases"/>
    <property type="match status" value="1"/>
</dbReference>
<dbReference type="PROSITE" id="PS01136">
    <property type="entry name" value="UPF0034"/>
    <property type="match status" value="1"/>
</dbReference>
<reference evidence="7 8" key="2">
    <citation type="submission" date="2018-11" db="EMBL/GenBank/DDBJ databases">
        <authorList>
            <consortium name="Pathogen Informatics"/>
        </authorList>
    </citation>
    <scope>NUCLEOTIDE SEQUENCE [LARGE SCALE GENOMIC DNA]</scope>
</reference>
<dbReference type="CDD" id="cd02801">
    <property type="entry name" value="DUS_like_FMN"/>
    <property type="match status" value="1"/>
</dbReference>
<accession>A0A183UBZ7</accession>
<evidence type="ECO:0000256" key="2">
    <source>
        <dbReference type="ARBA" id="ARBA00022630"/>
    </source>
</evidence>
<dbReference type="PANTHER" id="PTHR45936:SF1">
    <property type="entry name" value="TRNA-DIHYDROURIDINE(20) SYNTHASE [NAD(P)+]-LIKE"/>
    <property type="match status" value="1"/>
</dbReference>
<dbReference type="InterPro" id="IPR035587">
    <property type="entry name" value="DUS-like_FMN-bd"/>
</dbReference>
<name>A0A183UBZ7_TOXCA</name>
<dbReference type="Gene3D" id="3.20.20.70">
    <property type="entry name" value="Aldolase class I"/>
    <property type="match status" value="1"/>
</dbReference>
<evidence type="ECO:0000313" key="7">
    <source>
        <dbReference type="EMBL" id="VDM37293.1"/>
    </source>
</evidence>
<evidence type="ECO:0000313" key="8">
    <source>
        <dbReference type="Proteomes" id="UP000050794"/>
    </source>
</evidence>
<comment type="cofactor">
    <cofactor evidence="1">
        <name>FMN</name>
        <dbReference type="ChEBI" id="CHEBI:58210"/>
    </cofactor>
</comment>
<evidence type="ECO:0000256" key="4">
    <source>
        <dbReference type="ARBA" id="ARBA00022694"/>
    </source>
</evidence>
<dbReference type="Pfam" id="PF01207">
    <property type="entry name" value="Dus"/>
    <property type="match status" value="1"/>
</dbReference>
<reference evidence="9" key="1">
    <citation type="submission" date="2016-06" db="UniProtKB">
        <authorList>
            <consortium name="WormBaseParasite"/>
        </authorList>
    </citation>
    <scope>IDENTIFICATION</scope>
</reference>
<gene>
    <name evidence="7" type="ORF">TCNE_LOCUS6017</name>
</gene>
<dbReference type="InterPro" id="IPR052582">
    <property type="entry name" value="tRNA-DUS-like"/>
</dbReference>
<dbReference type="GO" id="GO:0017150">
    <property type="term" value="F:tRNA dihydrouridine synthase activity"/>
    <property type="evidence" value="ECO:0007669"/>
    <property type="project" value="InterPro"/>
</dbReference>
<dbReference type="PANTHER" id="PTHR45936">
    <property type="entry name" value="TRNA-DIHYDROURIDINE(20) SYNTHASE [NAD(P)+]-LIKE"/>
    <property type="match status" value="1"/>
</dbReference>
<keyword evidence="3" id="KW-0288">FMN</keyword>
<evidence type="ECO:0000256" key="5">
    <source>
        <dbReference type="ARBA" id="ARBA00023002"/>
    </source>
</evidence>